<dbReference type="InterPro" id="IPR051459">
    <property type="entry name" value="Cytochrome_c-type_DH"/>
</dbReference>
<dbReference type="GO" id="GO:0046872">
    <property type="term" value="F:metal ion binding"/>
    <property type="evidence" value="ECO:0007669"/>
    <property type="project" value="UniProtKB-KW"/>
</dbReference>
<gene>
    <name evidence="6" type="ORF">SAMN05421508_110141</name>
</gene>
<keyword evidence="3 4" id="KW-0408">Iron</keyword>
<keyword evidence="7" id="KW-1185">Reference proteome</keyword>
<dbReference type="AlphaFoldDB" id="A0A286GWN4"/>
<dbReference type="EMBL" id="OCNJ01000010">
    <property type="protein sequence ID" value="SOD99955.1"/>
    <property type="molecule type" value="Genomic_DNA"/>
</dbReference>
<evidence type="ECO:0000313" key="6">
    <source>
        <dbReference type="EMBL" id="SOD99955.1"/>
    </source>
</evidence>
<dbReference type="InterPro" id="IPR009056">
    <property type="entry name" value="Cyt_c-like_dom"/>
</dbReference>
<evidence type="ECO:0000256" key="1">
    <source>
        <dbReference type="ARBA" id="ARBA00022617"/>
    </source>
</evidence>
<dbReference type="Proteomes" id="UP000219621">
    <property type="component" value="Unassembled WGS sequence"/>
</dbReference>
<evidence type="ECO:0000256" key="3">
    <source>
        <dbReference type="ARBA" id="ARBA00023004"/>
    </source>
</evidence>
<name>A0A286GWN4_9PROT</name>
<dbReference type="SUPFAM" id="SSF46626">
    <property type="entry name" value="Cytochrome c"/>
    <property type="match status" value="1"/>
</dbReference>
<dbReference type="PROSITE" id="PS51007">
    <property type="entry name" value="CYTC"/>
    <property type="match status" value="1"/>
</dbReference>
<accession>A0A286GWN4</accession>
<dbReference type="Gene3D" id="1.10.760.10">
    <property type="entry name" value="Cytochrome c-like domain"/>
    <property type="match status" value="1"/>
</dbReference>
<evidence type="ECO:0000313" key="7">
    <source>
        <dbReference type="Proteomes" id="UP000219621"/>
    </source>
</evidence>
<dbReference type="RefSeq" id="WP_176525273.1">
    <property type="nucleotide sequence ID" value="NZ_OCNJ01000010.1"/>
</dbReference>
<feature type="domain" description="Cytochrome c" evidence="5">
    <location>
        <begin position="37"/>
        <end position="133"/>
    </location>
</feature>
<dbReference type="PANTHER" id="PTHR35008">
    <property type="entry name" value="BLL4482 PROTEIN-RELATED"/>
    <property type="match status" value="1"/>
</dbReference>
<keyword evidence="2 4" id="KW-0479">Metal-binding</keyword>
<dbReference type="InterPro" id="IPR036909">
    <property type="entry name" value="Cyt_c-like_dom_sf"/>
</dbReference>
<dbReference type="GO" id="GO:0020037">
    <property type="term" value="F:heme binding"/>
    <property type="evidence" value="ECO:0007669"/>
    <property type="project" value="InterPro"/>
</dbReference>
<keyword evidence="1 4" id="KW-0349">Heme</keyword>
<proteinExistence type="predicted"/>
<evidence type="ECO:0000259" key="5">
    <source>
        <dbReference type="PROSITE" id="PS51007"/>
    </source>
</evidence>
<evidence type="ECO:0000256" key="2">
    <source>
        <dbReference type="ARBA" id="ARBA00022723"/>
    </source>
</evidence>
<protein>
    <submittedName>
        <fullName evidence="6">Cytochrome c, mono- and diheme variants</fullName>
    </submittedName>
</protein>
<evidence type="ECO:0000256" key="4">
    <source>
        <dbReference type="PROSITE-ProRule" id="PRU00433"/>
    </source>
</evidence>
<organism evidence="6 7">
    <name type="scientific">Caenispirillum bisanense</name>
    <dbReference type="NCBI Taxonomy" id="414052"/>
    <lineage>
        <taxon>Bacteria</taxon>
        <taxon>Pseudomonadati</taxon>
        <taxon>Pseudomonadota</taxon>
        <taxon>Alphaproteobacteria</taxon>
        <taxon>Rhodospirillales</taxon>
        <taxon>Novispirillaceae</taxon>
        <taxon>Caenispirillum</taxon>
    </lineage>
</organism>
<dbReference type="PANTHER" id="PTHR35008:SF4">
    <property type="entry name" value="BLL4482 PROTEIN"/>
    <property type="match status" value="1"/>
</dbReference>
<reference evidence="6 7" key="1">
    <citation type="submission" date="2017-09" db="EMBL/GenBank/DDBJ databases">
        <authorList>
            <person name="Ehlers B."/>
            <person name="Leendertz F.H."/>
        </authorList>
    </citation>
    <scope>NUCLEOTIDE SEQUENCE [LARGE SCALE GENOMIC DNA]</scope>
    <source>
        <strain evidence="6 7">USBA 140</strain>
    </source>
</reference>
<dbReference type="Pfam" id="PF13442">
    <property type="entry name" value="Cytochrome_CBB3"/>
    <property type="match status" value="1"/>
</dbReference>
<sequence length="152" mass="15720">MRLPIALAGAALLGSAALWWMHDTGALLPDSVAVSAAQVAEGRAIYARNCAVCHGADLEGAPDWRPTLAGVAPPPHTADGPAARRGDAFLLAVVREGSATVHGDRNRDGMPGFSGLLDNRQIHSVVAFLKTRWPEGEAAVREAAAGGRAGVR</sequence>
<dbReference type="GO" id="GO:0009055">
    <property type="term" value="F:electron transfer activity"/>
    <property type="evidence" value="ECO:0007669"/>
    <property type="project" value="InterPro"/>
</dbReference>